<dbReference type="OrthoDB" id="1493123at2"/>
<evidence type="ECO:0000313" key="2">
    <source>
        <dbReference type="Proteomes" id="UP000254875"/>
    </source>
</evidence>
<proteinExistence type="predicted"/>
<comment type="caution">
    <text evidence="1">The sequence shown here is derived from an EMBL/GenBank/DDBJ whole genome shotgun (WGS) entry which is preliminary data.</text>
</comment>
<dbReference type="EMBL" id="QHKS01000001">
    <property type="protein sequence ID" value="RDK04644.1"/>
    <property type="molecule type" value="Genomic_DNA"/>
</dbReference>
<name>A0A370NGC0_9BURK</name>
<dbReference type="Proteomes" id="UP000254875">
    <property type="component" value="Unassembled WGS sequence"/>
</dbReference>
<sequence length="97" mass="10959">MKTEDTICQAVLEKKLIGFYYDGHYRQVEPHLYGTANGEPRLLGYQVAGKSNSGSPTSWRQFKTDKMAYARVLDQGFNGGRLKSEPANWDRCIAIVD</sequence>
<dbReference type="AlphaFoldDB" id="A0A370NGC0"/>
<gene>
    <name evidence="1" type="ORF">DLM46_01910</name>
</gene>
<organism evidence="1 2">
    <name type="scientific">Paraburkholderia lacunae</name>
    <dbReference type="NCBI Taxonomy" id="2211104"/>
    <lineage>
        <taxon>Bacteria</taxon>
        <taxon>Pseudomonadati</taxon>
        <taxon>Pseudomonadota</taxon>
        <taxon>Betaproteobacteria</taxon>
        <taxon>Burkholderiales</taxon>
        <taxon>Burkholderiaceae</taxon>
        <taxon>Paraburkholderia</taxon>
    </lineage>
</organism>
<accession>A0A370NGC0</accession>
<evidence type="ECO:0000313" key="1">
    <source>
        <dbReference type="EMBL" id="RDK04644.1"/>
    </source>
</evidence>
<reference evidence="2" key="1">
    <citation type="submission" date="2018-05" db="EMBL/GenBank/DDBJ databases">
        <authorList>
            <person name="Feng T."/>
        </authorList>
    </citation>
    <scope>NUCLEOTIDE SEQUENCE [LARGE SCALE GENOMIC DNA]</scope>
    <source>
        <strain evidence="2">S27</strain>
    </source>
</reference>
<keyword evidence="2" id="KW-1185">Reference proteome</keyword>
<evidence type="ECO:0008006" key="3">
    <source>
        <dbReference type="Google" id="ProtNLM"/>
    </source>
</evidence>
<protein>
    <recommendedName>
        <fullName evidence="3">WYL domain-containing protein</fullName>
    </recommendedName>
</protein>
<dbReference type="RefSeq" id="WP_133300293.1">
    <property type="nucleotide sequence ID" value="NZ_QHKS01000001.1"/>
</dbReference>